<dbReference type="RefSeq" id="WP_013374102.1">
    <property type="nucleotide sequence ID" value="NC_014623.1"/>
</dbReference>
<dbReference type="PANTHER" id="PTHR33408:SF2">
    <property type="entry name" value="TRANSPOSASE DDE DOMAIN-CONTAINING PROTEIN"/>
    <property type="match status" value="1"/>
</dbReference>
<evidence type="ECO:0000313" key="4">
    <source>
        <dbReference type="EMBL" id="ADO68145.1"/>
    </source>
</evidence>
<feature type="domain" description="Transposase IS4-like" evidence="2">
    <location>
        <begin position="276"/>
        <end position="445"/>
    </location>
</feature>
<dbReference type="InterPro" id="IPR008490">
    <property type="entry name" value="Transposase_InsH_N"/>
</dbReference>
<dbReference type="AlphaFoldDB" id="E3FNR6"/>
<keyword evidence="5" id="KW-1185">Reference proteome</keyword>
<dbReference type="HOGENOM" id="CLU_021293_12_2_7"/>
<dbReference type="eggNOG" id="COG3666">
    <property type="taxonomic scope" value="Bacteria"/>
</dbReference>
<feature type="domain" description="Transposase InsH N-terminal" evidence="3">
    <location>
        <begin position="21"/>
        <end position="112"/>
    </location>
</feature>
<dbReference type="Proteomes" id="UP000001351">
    <property type="component" value="Chromosome"/>
</dbReference>
<evidence type="ECO:0000313" key="5">
    <source>
        <dbReference type="Proteomes" id="UP000001351"/>
    </source>
</evidence>
<dbReference type="InterPro" id="IPR002559">
    <property type="entry name" value="Transposase_11"/>
</dbReference>
<dbReference type="EMBL" id="CP002271">
    <property type="protein sequence ID" value="ADO68145.1"/>
    <property type="molecule type" value="Genomic_DNA"/>
</dbReference>
<accession>E3FNR6</accession>
<sequence length="455" mass="51436">MSKIYRPYQQEQSELLPPSPREWLPEEHLAYFILDTVKEMDLKVLLEKYERELRGYPPYHPRMLVGLLLYGYRVGVASSRRLERKTYEDVAFRIIAAGQHPDHTAIAEFRRRHLKELSGLFVQVLALCQKAGLVKLGHVALDGTKLKANASKHKAMSYERMQQREQELTQKVGELMKAAEEADAAEDRLYGKKKRGDELPQELRRAESRLKRIRQAKAELEAEAQAVRQAQQEAKNKKDEQEPPPSGPTRLPSHQVPTDKHGKPKPKAQRNFTDPESRIQKTQGGFIQGYNAQAAVDEGHQIIVAQALTNQAPDVEHFVPLMEQVVGNCGGVPGVVTADAGYFSEDNVVRGTCLGIDAYLATGRLKHGEEPAPVRGRMPRDLSLKEWMARRLRTKKGRAVYARRKAVAEAPFGQIKQVRGFRQLLLRGLTKARGEWALICLTHNLLKLYRATVAA</sequence>
<evidence type="ECO:0000256" key="1">
    <source>
        <dbReference type="SAM" id="MobiDB-lite"/>
    </source>
</evidence>
<reference evidence="4 5" key="1">
    <citation type="journal article" date="2011" name="Mol. Biol. Evol.">
        <title>Comparative genomic analysis of fruiting body formation in Myxococcales.</title>
        <authorList>
            <person name="Huntley S."/>
            <person name="Hamann N."/>
            <person name="Wegener-Feldbrugge S."/>
            <person name="Treuner-Lange A."/>
            <person name="Kube M."/>
            <person name="Reinhardt R."/>
            <person name="Klages S."/>
            <person name="Muller R."/>
            <person name="Ronning C.M."/>
            <person name="Nierman W.C."/>
            <person name="Sogaard-Andersen L."/>
        </authorList>
    </citation>
    <scope>NUCLEOTIDE SEQUENCE [LARGE SCALE GENOMIC DNA]</scope>
    <source>
        <strain evidence="4 5">DW4/3-1</strain>
    </source>
</reference>
<dbReference type="GO" id="GO:0003677">
    <property type="term" value="F:DNA binding"/>
    <property type="evidence" value="ECO:0007669"/>
    <property type="project" value="InterPro"/>
</dbReference>
<gene>
    <name evidence="4" type="ordered locus">STAUR_0336</name>
</gene>
<name>E3FNR6_STIAD</name>
<protein>
    <submittedName>
        <fullName evidence="4">Transposase</fullName>
    </submittedName>
</protein>
<dbReference type="GO" id="GO:0004803">
    <property type="term" value="F:transposase activity"/>
    <property type="evidence" value="ECO:0007669"/>
    <property type="project" value="InterPro"/>
</dbReference>
<dbReference type="STRING" id="378806.STAUR_0336"/>
<dbReference type="PANTHER" id="PTHR33408">
    <property type="entry name" value="TRANSPOSASE"/>
    <property type="match status" value="1"/>
</dbReference>
<evidence type="ECO:0000259" key="2">
    <source>
        <dbReference type="Pfam" id="PF01609"/>
    </source>
</evidence>
<dbReference type="Pfam" id="PF01609">
    <property type="entry name" value="DDE_Tnp_1"/>
    <property type="match status" value="1"/>
</dbReference>
<feature type="region of interest" description="Disordered" evidence="1">
    <location>
        <begin position="221"/>
        <end position="277"/>
    </location>
</feature>
<evidence type="ECO:0000259" key="3">
    <source>
        <dbReference type="Pfam" id="PF05598"/>
    </source>
</evidence>
<proteinExistence type="predicted"/>
<dbReference type="InterPro" id="IPR047629">
    <property type="entry name" value="IS1182_transpos"/>
</dbReference>
<dbReference type="OrthoDB" id="5368695at2"/>
<dbReference type="KEGG" id="sur:STAUR_0336"/>
<dbReference type="Pfam" id="PF05598">
    <property type="entry name" value="DUF772"/>
    <property type="match status" value="1"/>
</dbReference>
<feature type="compositionally biased region" description="Low complexity" evidence="1">
    <location>
        <begin position="223"/>
        <end position="233"/>
    </location>
</feature>
<dbReference type="NCBIfam" id="NF033551">
    <property type="entry name" value="transpos_IS1182"/>
    <property type="match status" value="1"/>
</dbReference>
<dbReference type="GO" id="GO:0006313">
    <property type="term" value="P:DNA transposition"/>
    <property type="evidence" value="ECO:0007669"/>
    <property type="project" value="InterPro"/>
</dbReference>
<feature type="region of interest" description="Disordered" evidence="1">
    <location>
        <begin position="181"/>
        <end position="203"/>
    </location>
</feature>
<organism evidence="4 5">
    <name type="scientific">Stigmatella aurantiaca (strain DW4/3-1)</name>
    <dbReference type="NCBI Taxonomy" id="378806"/>
    <lineage>
        <taxon>Bacteria</taxon>
        <taxon>Pseudomonadati</taxon>
        <taxon>Myxococcota</taxon>
        <taxon>Myxococcia</taxon>
        <taxon>Myxococcales</taxon>
        <taxon>Cystobacterineae</taxon>
        <taxon>Archangiaceae</taxon>
        <taxon>Stigmatella</taxon>
    </lineage>
</organism>